<dbReference type="KEGG" id="ckr:CKR_1797"/>
<dbReference type="Gene3D" id="3.30.460.10">
    <property type="entry name" value="Beta Polymerase, domain 2"/>
    <property type="match status" value="1"/>
</dbReference>
<dbReference type="CDD" id="cd05403">
    <property type="entry name" value="NT_KNTase_like"/>
    <property type="match status" value="1"/>
</dbReference>
<dbReference type="NCBIfam" id="NF047752">
    <property type="entry name" value="MntA_antitoxin"/>
    <property type="match status" value="1"/>
</dbReference>
<dbReference type="EMBL" id="AP009049">
    <property type="protein sequence ID" value="BAH06848.1"/>
    <property type="molecule type" value="Genomic_DNA"/>
</dbReference>
<gene>
    <name evidence="2" type="ordered locus">CKR_1797</name>
</gene>
<sequence length="142" mass="16649">MVNYIIDKAKYFIERINKKYKIKFAYIFGSQANGRALKNSDIDIAIYFEEKSSLIEEAYIRGDIIEEGKAFFKKDVDIVSLNNAPLLLKYEIIYNGIVIKDHDEIGDFESLALREYFDFKYYSDIYDNVMIEKIKKGEFFGG</sequence>
<organism evidence="2 3">
    <name type="scientific">Clostridium kluyveri (strain NBRC 12016)</name>
    <dbReference type="NCBI Taxonomy" id="583346"/>
    <lineage>
        <taxon>Bacteria</taxon>
        <taxon>Bacillati</taxon>
        <taxon>Bacillota</taxon>
        <taxon>Clostridia</taxon>
        <taxon>Eubacteriales</taxon>
        <taxon>Clostridiaceae</taxon>
        <taxon>Clostridium</taxon>
    </lineage>
</organism>
<proteinExistence type="predicted"/>
<evidence type="ECO:0000259" key="1">
    <source>
        <dbReference type="Pfam" id="PF18765"/>
    </source>
</evidence>
<dbReference type="SUPFAM" id="SSF81301">
    <property type="entry name" value="Nucleotidyltransferase"/>
    <property type="match status" value="1"/>
</dbReference>
<name>B9E2X3_CLOK1</name>
<dbReference type="RefSeq" id="WP_012620553.1">
    <property type="nucleotide sequence ID" value="NC_011837.1"/>
</dbReference>
<dbReference type="PANTHER" id="PTHR43852">
    <property type="entry name" value="NUCLEOTIDYLTRANSFERASE"/>
    <property type="match status" value="1"/>
</dbReference>
<dbReference type="InterPro" id="IPR052930">
    <property type="entry name" value="TA_antitoxin_MntA"/>
</dbReference>
<dbReference type="InterPro" id="IPR043519">
    <property type="entry name" value="NT_sf"/>
</dbReference>
<evidence type="ECO:0000313" key="3">
    <source>
        <dbReference type="Proteomes" id="UP000007969"/>
    </source>
</evidence>
<dbReference type="AlphaFoldDB" id="B9E2X3"/>
<feature type="domain" description="Polymerase beta nucleotidyltransferase" evidence="1">
    <location>
        <begin position="14"/>
        <end position="104"/>
    </location>
</feature>
<dbReference type="HOGENOM" id="CLU_130257_1_2_9"/>
<reference evidence="3" key="1">
    <citation type="submission" date="2005-09" db="EMBL/GenBank/DDBJ databases">
        <title>Complete genome sequence of Clostridium kluyveri and comparative genomics of Clostridia species.</title>
        <authorList>
            <person name="Inui M."/>
            <person name="Nonaka H."/>
            <person name="Shinoda Y."/>
            <person name="Ikenaga Y."/>
            <person name="Abe M."/>
            <person name="Naito K."/>
            <person name="Vertes A.A."/>
            <person name="Yukawa H."/>
        </authorList>
    </citation>
    <scope>NUCLEOTIDE SEQUENCE [LARGE SCALE GENOMIC DNA]</scope>
    <source>
        <strain evidence="3">NBRC 12016</strain>
    </source>
</reference>
<protein>
    <recommendedName>
        <fullName evidence="1">Polymerase beta nucleotidyltransferase domain-containing protein</fullName>
    </recommendedName>
</protein>
<dbReference type="Pfam" id="PF18765">
    <property type="entry name" value="Polbeta"/>
    <property type="match status" value="1"/>
</dbReference>
<dbReference type="Proteomes" id="UP000007969">
    <property type="component" value="Chromosome"/>
</dbReference>
<accession>B9E2X3</accession>
<dbReference type="PANTHER" id="PTHR43852:SF3">
    <property type="entry name" value="NUCLEOTIDYLTRANSFERASE"/>
    <property type="match status" value="1"/>
</dbReference>
<evidence type="ECO:0000313" key="2">
    <source>
        <dbReference type="EMBL" id="BAH06848.1"/>
    </source>
</evidence>
<dbReference type="InterPro" id="IPR041633">
    <property type="entry name" value="Polbeta"/>
</dbReference>